<accession>A0A4Y8UL12</accession>
<gene>
    <name evidence="9" type="ORF">E3W66_03820</name>
</gene>
<sequence>MQLVVKRWINRYLGSEQAVLMTLLLLGAGLVVWGLGAVLAPVFAALVIAFVLQGLINRLMAIGLGWRPSFALTYSLFVALFFAVIFGLLPLLVRQASLLGAELPQMFVKIRTLINELPDRYAEYISPAQLQQLWSQLANQFGELGQQLLTFSLNSVFDLVALLVYLVLVPLLVFFMLKDRQQLTELLTALLPRERGVLTQVGSEMNIQLGNYVRGKAIEIMVVGAVSYGAFLLLGLNYAALLALAVGLSVLIPYVGALVVTAPVLFVGYVQWGAGSEFFWLFAVYTLIQFLDGNVLVPLLFSEVVDLHPLAIIVAVLVFGGLWGFWGVFFAIPLATLVKALYTAWPRQRHELTEQQTMELK</sequence>
<dbReference type="GO" id="GO:0005886">
    <property type="term" value="C:plasma membrane"/>
    <property type="evidence" value="ECO:0007669"/>
    <property type="project" value="UniProtKB-SubCell"/>
</dbReference>
<dbReference type="Proteomes" id="UP000298133">
    <property type="component" value="Unassembled WGS sequence"/>
</dbReference>
<evidence type="ECO:0000256" key="3">
    <source>
        <dbReference type="ARBA" id="ARBA00022448"/>
    </source>
</evidence>
<feature type="transmembrane region" description="Helical" evidence="8">
    <location>
        <begin position="71"/>
        <end position="93"/>
    </location>
</feature>
<feature type="transmembrane region" description="Helical" evidence="8">
    <location>
        <begin position="278"/>
        <end position="301"/>
    </location>
</feature>
<dbReference type="Pfam" id="PF01594">
    <property type="entry name" value="AI-2E_transport"/>
    <property type="match status" value="1"/>
</dbReference>
<protein>
    <submittedName>
        <fullName evidence="9">AI-2E family transporter</fullName>
    </submittedName>
</protein>
<organism evidence="9 10">
    <name type="scientific">Gammaproteobacteria bacterium LSUCC0057</name>
    <dbReference type="NCBI Taxonomy" id="2559237"/>
    <lineage>
        <taxon>Bacteria</taxon>
        <taxon>Pseudomonadati</taxon>
        <taxon>Pseudomonadota</taxon>
        <taxon>Gammaproteobacteria</taxon>
        <taxon>Cellvibrionales</taxon>
        <taxon>Porticoccaceae</taxon>
        <taxon>SAR92 clade</taxon>
    </lineage>
</organism>
<evidence type="ECO:0000256" key="1">
    <source>
        <dbReference type="ARBA" id="ARBA00004651"/>
    </source>
</evidence>
<evidence type="ECO:0000313" key="9">
    <source>
        <dbReference type="EMBL" id="TFH69072.1"/>
    </source>
</evidence>
<feature type="transmembrane region" description="Helical" evidence="8">
    <location>
        <begin position="307"/>
        <end position="332"/>
    </location>
</feature>
<evidence type="ECO:0000256" key="5">
    <source>
        <dbReference type="ARBA" id="ARBA00022692"/>
    </source>
</evidence>
<feature type="transmembrane region" description="Helical" evidence="8">
    <location>
        <begin position="217"/>
        <end position="236"/>
    </location>
</feature>
<feature type="transmembrane region" description="Helical" evidence="8">
    <location>
        <begin position="12"/>
        <end position="33"/>
    </location>
</feature>
<feature type="transmembrane region" description="Helical" evidence="8">
    <location>
        <begin position="156"/>
        <end position="177"/>
    </location>
</feature>
<evidence type="ECO:0000256" key="8">
    <source>
        <dbReference type="SAM" id="Phobius"/>
    </source>
</evidence>
<evidence type="ECO:0000256" key="4">
    <source>
        <dbReference type="ARBA" id="ARBA00022475"/>
    </source>
</evidence>
<comment type="similarity">
    <text evidence="2">Belongs to the autoinducer-2 exporter (AI-2E) (TC 2.A.86) family.</text>
</comment>
<evidence type="ECO:0000256" key="2">
    <source>
        <dbReference type="ARBA" id="ARBA00009773"/>
    </source>
</evidence>
<keyword evidence="3" id="KW-0813">Transport</keyword>
<evidence type="ECO:0000256" key="6">
    <source>
        <dbReference type="ARBA" id="ARBA00022989"/>
    </source>
</evidence>
<dbReference type="InterPro" id="IPR002549">
    <property type="entry name" value="AI-2E-like"/>
</dbReference>
<dbReference type="PANTHER" id="PTHR21716:SF53">
    <property type="entry name" value="PERMEASE PERM-RELATED"/>
    <property type="match status" value="1"/>
</dbReference>
<dbReference type="PANTHER" id="PTHR21716">
    <property type="entry name" value="TRANSMEMBRANE PROTEIN"/>
    <property type="match status" value="1"/>
</dbReference>
<proteinExistence type="inferred from homology"/>
<dbReference type="OrthoDB" id="5562213at2"/>
<dbReference type="GO" id="GO:0055085">
    <property type="term" value="P:transmembrane transport"/>
    <property type="evidence" value="ECO:0007669"/>
    <property type="project" value="TreeGrafter"/>
</dbReference>
<evidence type="ECO:0000313" key="10">
    <source>
        <dbReference type="Proteomes" id="UP000298133"/>
    </source>
</evidence>
<name>A0A4Y8UL12_9GAMM</name>
<dbReference type="AlphaFoldDB" id="A0A4Y8UL12"/>
<feature type="transmembrane region" description="Helical" evidence="8">
    <location>
        <begin position="39"/>
        <end position="59"/>
    </location>
</feature>
<keyword evidence="6 8" id="KW-1133">Transmembrane helix</keyword>
<evidence type="ECO:0000256" key="7">
    <source>
        <dbReference type="ARBA" id="ARBA00023136"/>
    </source>
</evidence>
<dbReference type="EMBL" id="SPIA01000001">
    <property type="protein sequence ID" value="TFH69072.1"/>
    <property type="molecule type" value="Genomic_DNA"/>
</dbReference>
<feature type="transmembrane region" description="Helical" evidence="8">
    <location>
        <begin position="242"/>
        <end position="266"/>
    </location>
</feature>
<keyword evidence="5 8" id="KW-0812">Transmembrane</keyword>
<keyword evidence="10" id="KW-1185">Reference proteome</keyword>
<comment type="subcellular location">
    <subcellularLocation>
        <location evidence="1">Cell membrane</location>
        <topology evidence="1">Multi-pass membrane protein</topology>
    </subcellularLocation>
</comment>
<comment type="caution">
    <text evidence="9">The sequence shown here is derived from an EMBL/GenBank/DDBJ whole genome shotgun (WGS) entry which is preliminary data.</text>
</comment>
<keyword evidence="7 8" id="KW-0472">Membrane</keyword>
<reference evidence="9 10" key="1">
    <citation type="submission" date="2019-03" db="EMBL/GenBank/DDBJ databases">
        <title>Draft genome of Gammaproteobacteria bacterium LSUCC0057, a member of the SAR92 clade.</title>
        <authorList>
            <person name="Lanclos V.C."/>
            <person name="Doiron C."/>
            <person name="Henson M.W."/>
            <person name="Thrash J.C."/>
        </authorList>
    </citation>
    <scope>NUCLEOTIDE SEQUENCE [LARGE SCALE GENOMIC DNA]</scope>
    <source>
        <strain evidence="9 10">LSUCC0057</strain>
    </source>
</reference>
<keyword evidence="4" id="KW-1003">Cell membrane</keyword>